<proteinExistence type="predicted"/>
<accession>A0ABV8U0Q9</accession>
<dbReference type="EMBL" id="JBHSDK010000021">
    <property type="protein sequence ID" value="MFC4336582.1"/>
    <property type="molecule type" value="Genomic_DNA"/>
</dbReference>
<evidence type="ECO:0000259" key="1">
    <source>
        <dbReference type="PROSITE" id="PS51186"/>
    </source>
</evidence>
<dbReference type="InterPro" id="IPR000182">
    <property type="entry name" value="GNAT_dom"/>
</dbReference>
<dbReference type="InterPro" id="IPR016181">
    <property type="entry name" value="Acyl_CoA_acyltransferase"/>
</dbReference>
<dbReference type="SUPFAM" id="SSF55729">
    <property type="entry name" value="Acyl-CoA N-acyltransferases (Nat)"/>
    <property type="match status" value="1"/>
</dbReference>
<evidence type="ECO:0000313" key="3">
    <source>
        <dbReference type="Proteomes" id="UP001595823"/>
    </source>
</evidence>
<dbReference type="CDD" id="cd04301">
    <property type="entry name" value="NAT_SF"/>
    <property type="match status" value="1"/>
</dbReference>
<comment type="caution">
    <text evidence="2">The sequence shown here is derived from an EMBL/GenBank/DDBJ whole genome shotgun (WGS) entry which is preliminary data.</text>
</comment>
<dbReference type="Pfam" id="PF13673">
    <property type="entry name" value="Acetyltransf_10"/>
    <property type="match status" value="1"/>
</dbReference>
<feature type="domain" description="N-acetyltransferase" evidence="1">
    <location>
        <begin position="10"/>
        <end position="147"/>
    </location>
</feature>
<keyword evidence="3" id="KW-1185">Reference proteome</keyword>
<reference evidence="3" key="1">
    <citation type="journal article" date="2019" name="Int. J. Syst. Evol. Microbiol.">
        <title>The Global Catalogue of Microorganisms (GCM) 10K type strain sequencing project: providing services to taxonomists for standard genome sequencing and annotation.</title>
        <authorList>
            <consortium name="The Broad Institute Genomics Platform"/>
            <consortium name="The Broad Institute Genome Sequencing Center for Infectious Disease"/>
            <person name="Wu L."/>
            <person name="Ma J."/>
        </authorList>
    </citation>
    <scope>NUCLEOTIDE SEQUENCE [LARGE SCALE GENOMIC DNA]</scope>
    <source>
        <strain evidence="3">IBRC-M 10908</strain>
    </source>
</reference>
<dbReference type="RefSeq" id="WP_380622660.1">
    <property type="nucleotide sequence ID" value="NZ_JBHSDK010000021.1"/>
</dbReference>
<dbReference type="Proteomes" id="UP001595823">
    <property type="component" value="Unassembled WGS sequence"/>
</dbReference>
<dbReference type="PROSITE" id="PS51186">
    <property type="entry name" value="GNAT"/>
    <property type="match status" value="1"/>
</dbReference>
<evidence type="ECO:0000313" key="2">
    <source>
        <dbReference type="EMBL" id="MFC4336582.1"/>
    </source>
</evidence>
<name>A0ABV8U0Q9_9ACTN</name>
<gene>
    <name evidence="2" type="ORF">ACFPET_15365</name>
</gene>
<organism evidence="2 3">
    <name type="scientific">Salininema proteolyticum</name>
    <dbReference type="NCBI Taxonomy" id="1607685"/>
    <lineage>
        <taxon>Bacteria</taxon>
        <taxon>Bacillati</taxon>
        <taxon>Actinomycetota</taxon>
        <taxon>Actinomycetes</taxon>
        <taxon>Glycomycetales</taxon>
        <taxon>Glycomycetaceae</taxon>
        <taxon>Salininema</taxon>
    </lineage>
</organism>
<dbReference type="Gene3D" id="3.40.630.30">
    <property type="match status" value="1"/>
</dbReference>
<protein>
    <submittedName>
        <fullName evidence="2">GNAT family N-acetyltransferase</fullName>
    </submittedName>
</protein>
<sequence length="148" mass="16416">MSDLPALHHAALAEMAGASLFSMMRLRQDVFVVEQDCAYPDMDDLDAEPETVHLWAEDGGDVVSCLRLYPYEDGWKIGRVCTAADHRGTGLSARLMAEAVALKDPAAMVLDSQTYAMGFYAKHGFEPVGEEFLEDGIPHRRMRRAPRS</sequence>